<accession>A0ABP0B7A0</accession>
<evidence type="ECO:0000256" key="3">
    <source>
        <dbReference type="ARBA" id="ARBA00023015"/>
    </source>
</evidence>
<protein>
    <recommendedName>
        <fullName evidence="7">Xylanolytic transcriptional activator regulatory domain-containing protein</fullName>
    </recommendedName>
</protein>
<evidence type="ECO:0000256" key="5">
    <source>
        <dbReference type="ARBA" id="ARBA00023242"/>
    </source>
</evidence>
<evidence type="ECO:0000313" key="9">
    <source>
        <dbReference type="Proteomes" id="UP001642406"/>
    </source>
</evidence>
<evidence type="ECO:0000313" key="8">
    <source>
        <dbReference type="EMBL" id="CAK7215439.1"/>
    </source>
</evidence>
<organism evidence="8 9">
    <name type="scientific">Sporothrix bragantina</name>
    <dbReference type="NCBI Taxonomy" id="671064"/>
    <lineage>
        <taxon>Eukaryota</taxon>
        <taxon>Fungi</taxon>
        <taxon>Dikarya</taxon>
        <taxon>Ascomycota</taxon>
        <taxon>Pezizomycotina</taxon>
        <taxon>Sordariomycetes</taxon>
        <taxon>Sordariomycetidae</taxon>
        <taxon>Ophiostomatales</taxon>
        <taxon>Ophiostomataceae</taxon>
        <taxon>Sporothrix</taxon>
    </lineage>
</organism>
<evidence type="ECO:0000256" key="4">
    <source>
        <dbReference type="ARBA" id="ARBA00023163"/>
    </source>
</evidence>
<proteinExistence type="predicted"/>
<dbReference type="PANTHER" id="PTHR47660">
    <property type="entry name" value="TRANSCRIPTION FACTOR WITH C2H2 AND ZN(2)-CYS(6) DNA BINDING DOMAIN (EUROFUNG)-RELATED-RELATED"/>
    <property type="match status" value="1"/>
</dbReference>
<evidence type="ECO:0000259" key="7">
    <source>
        <dbReference type="Pfam" id="PF04082"/>
    </source>
</evidence>
<keyword evidence="2" id="KW-0862">Zinc</keyword>
<evidence type="ECO:0000256" key="2">
    <source>
        <dbReference type="ARBA" id="ARBA00022833"/>
    </source>
</evidence>
<name>A0ABP0B7A0_9PEZI</name>
<keyword evidence="1" id="KW-0479">Metal-binding</keyword>
<comment type="caution">
    <text evidence="8">The sequence shown here is derived from an EMBL/GenBank/DDBJ whole genome shotgun (WGS) entry which is preliminary data.</text>
</comment>
<dbReference type="PANTHER" id="PTHR47660:SF2">
    <property type="entry name" value="TRANSCRIPTION FACTOR WITH C2H2 AND ZN(2)-CYS(6) DNA BINDING DOMAIN (EUROFUNG)"/>
    <property type="match status" value="1"/>
</dbReference>
<feature type="region of interest" description="Disordered" evidence="6">
    <location>
        <begin position="1"/>
        <end position="27"/>
    </location>
</feature>
<dbReference type="Pfam" id="PF04082">
    <property type="entry name" value="Fungal_trans"/>
    <property type="match status" value="1"/>
</dbReference>
<keyword evidence="4" id="KW-0804">Transcription</keyword>
<evidence type="ECO:0000256" key="1">
    <source>
        <dbReference type="ARBA" id="ARBA00022723"/>
    </source>
</evidence>
<keyword evidence="3" id="KW-0805">Transcription regulation</keyword>
<dbReference type="EMBL" id="CAWUHC010000014">
    <property type="protein sequence ID" value="CAK7215439.1"/>
    <property type="molecule type" value="Genomic_DNA"/>
</dbReference>
<dbReference type="Proteomes" id="UP001642406">
    <property type="component" value="Unassembled WGS sequence"/>
</dbReference>
<feature type="compositionally biased region" description="Low complexity" evidence="6">
    <location>
        <begin position="54"/>
        <end position="64"/>
    </location>
</feature>
<feature type="region of interest" description="Disordered" evidence="6">
    <location>
        <begin position="212"/>
        <end position="250"/>
    </location>
</feature>
<gene>
    <name evidence="8" type="ORF">SBRCBS47491_002489</name>
</gene>
<keyword evidence="9" id="KW-1185">Reference proteome</keyword>
<feature type="domain" description="Xylanolytic transcriptional activator regulatory" evidence="7">
    <location>
        <begin position="303"/>
        <end position="503"/>
    </location>
</feature>
<feature type="region of interest" description="Disordered" evidence="6">
    <location>
        <begin position="54"/>
        <end position="73"/>
    </location>
</feature>
<feature type="compositionally biased region" description="Low complexity" evidence="6">
    <location>
        <begin position="220"/>
        <end position="249"/>
    </location>
</feature>
<reference evidence="8 9" key="1">
    <citation type="submission" date="2024-01" db="EMBL/GenBank/DDBJ databases">
        <authorList>
            <person name="Allen C."/>
            <person name="Tagirdzhanova G."/>
        </authorList>
    </citation>
    <scope>NUCLEOTIDE SEQUENCE [LARGE SCALE GENOMIC DNA]</scope>
</reference>
<evidence type="ECO:0000256" key="6">
    <source>
        <dbReference type="SAM" id="MobiDB-lite"/>
    </source>
</evidence>
<keyword evidence="5" id="KW-0539">Nucleus</keyword>
<dbReference type="InterPro" id="IPR007219">
    <property type="entry name" value="XnlR_reg_dom"/>
</dbReference>
<sequence>MNDPVDGVKAAPPPPTAATPLPAATLPAPHTPSADVYHTLWNFAPTNRSHGFGAFGHTGHTGAESSGGGPGGGLGGLGDQYALPFGAGLHGLMGASPSDETIYWDNFNLAPNDLLGMSMSHDVDFGFNVDDTMQQHMGSEPTVVVDTSITEDNDMSEPAVPGLAALSPAAVASGHKAYQRSPWLFIPVAQDHAYSESQALSVDEQMLERQLRAESTEVRQQQQQQQLQNAQNAQQRTRHSSPSSSLPRPMDATARDAILVMATEFSKTTTSIRSFPSCDLLNVFVKAYFVREASRPDPWIHAPTLHAGEDRCRTELLAAIVAGGAILFAPPKVWKMGLALQEIVKLAIRSAVDNDNRLTRNLQVFQAFVLWVEIALWSGHRRKMEIGEGFASSIITMLRRAGTFHQGYYAPLSLPESVEGHDEEWAQSWLHWVRQQSFKRLALHLFMTEMRASIAFSRSPMISVAELSFGLPASRDLWDASDAQEWKARYLAKRSKSISLTVVDGMYNISHFAAEVDGIDLGLGSLAILYGFWCPVWAYLDARATSYLANTAMTNTANNSAAGAARRQELYHAIQTTSLKLRSLQALCPEGQLVGEFLMMSLHASFEDMQRFAGRYGVDEFKQALPRLQEWAHSDDQYYTAAWHAGQVLRAARAFAPTLLRGFPAVAVYQACLTLLVFAVFARFRSSVPDSFPSILLDGEETMDVRTYLRTGHGRPRLLVSDQARDLDNPVVIATVMAETFRSNYPSSSDSLPPLLDSLASLMGDICKTFVAE</sequence>
<feature type="compositionally biased region" description="Low complexity" evidence="6">
    <location>
        <begin position="18"/>
        <end position="27"/>
    </location>
</feature>
<dbReference type="CDD" id="cd12148">
    <property type="entry name" value="fungal_TF_MHR"/>
    <property type="match status" value="1"/>
</dbReference>